<keyword evidence="11 14" id="KW-1133">Transmembrane helix</keyword>
<keyword evidence="9 17" id="KW-0418">Kinase</keyword>
<dbReference type="SUPFAM" id="SSF47384">
    <property type="entry name" value="Homodimeric domain of signal transducing histidine kinase"/>
    <property type="match status" value="1"/>
</dbReference>
<keyword evidence="18" id="KW-1185">Reference proteome</keyword>
<evidence type="ECO:0000256" key="10">
    <source>
        <dbReference type="ARBA" id="ARBA00022840"/>
    </source>
</evidence>
<keyword evidence="7 14" id="KW-0812">Transmembrane</keyword>
<comment type="subcellular location">
    <subcellularLocation>
        <location evidence="2">Cell membrane</location>
        <topology evidence="2">Multi-pass membrane protein</topology>
    </subcellularLocation>
</comment>
<dbReference type="SUPFAM" id="SSF55874">
    <property type="entry name" value="ATPase domain of HSP90 chaperone/DNA topoisomerase II/histidine kinase"/>
    <property type="match status" value="1"/>
</dbReference>
<evidence type="ECO:0000256" key="13">
    <source>
        <dbReference type="ARBA" id="ARBA00023136"/>
    </source>
</evidence>
<comment type="catalytic activity">
    <reaction evidence="1">
        <text>ATP + protein L-histidine = ADP + protein N-phospho-L-histidine.</text>
        <dbReference type="EC" id="2.7.13.3"/>
    </reaction>
</comment>
<keyword evidence="5" id="KW-0597">Phosphoprotein</keyword>
<dbReference type="PROSITE" id="PS50109">
    <property type="entry name" value="HIS_KIN"/>
    <property type="match status" value="1"/>
</dbReference>
<evidence type="ECO:0000256" key="3">
    <source>
        <dbReference type="ARBA" id="ARBA00012438"/>
    </source>
</evidence>
<dbReference type="InterPro" id="IPR036890">
    <property type="entry name" value="HATPase_C_sf"/>
</dbReference>
<evidence type="ECO:0000256" key="12">
    <source>
        <dbReference type="ARBA" id="ARBA00023012"/>
    </source>
</evidence>
<dbReference type="Gene3D" id="6.10.340.10">
    <property type="match status" value="1"/>
</dbReference>
<dbReference type="Proteomes" id="UP000005496">
    <property type="component" value="Unassembled WGS sequence"/>
</dbReference>
<feature type="domain" description="Histidine kinase" evidence="15">
    <location>
        <begin position="438"/>
        <end position="661"/>
    </location>
</feature>
<dbReference type="CDD" id="cd06225">
    <property type="entry name" value="HAMP"/>
    <property type="match status" value="1"/>
</dbReference>
<dbReference type="InterPro" id="IPR000014">
    <property type="entry name" value="PAS"/>
</dbReference>
<dbReference type="Pfam" id="PF00512">
    <property type="entry name" value="HisKA"/>
    <property type="match status" value="1"/>
</dbReference>
<dbReference type="Gene3D" id="3.30.565.10">
    <property type="entry name" value="Histidine kinase-like ATPase, C-terminal domain"/>
    <property type="match status" value="1"/>
</dbReference>
<dbReference type="NCBIfam" id="TIGR00229">
    <property type="entry name" value="sensory_box"/>
    <property type="match status" value="1"/>
</dbReference>
<keyword evidence="12" id="KW-0902">Two-component regulatory system</keyword>
<dbReference type="SMART" id="SM00388">
    <property type="entry name" value="HisKA"/>
    <property type="match status" value="1"/>
</dbReference>
<evidence type="ECO:0000256" key="2">
    <source>
        <dbReference type="ARBA" id="ARBA00004651"/>
    </source>
</evidence>
<evidence type="ECO:0000259" key="15">
    <source>
        <dbReference type="PROSITE" id="PS50109"/>
    </source>
</evidence>
<dbReference type="InterPro" id="IPR033463">
    <property type="entry name" value="sCache_3"/>
</dbReference>
<dbReference type="PANTHER" id="PTHR43065:SF46">
    <property type="entry name" value="C4-DICARBOXYLATE TRANSPORT SENSOR PROTEIN DCTB"/>
    <property type="match status" value="1"/>
</dbReference>
<evidence type="ECO:0000256" key="5">
    <source>
        <dbReference type="ARBA" id="ARBA00022553"/>
    </source>
</evidence>
<dbReference type="GO" id="GO:0000155">
    <property type="term" value="F:phosphorelay sensor kinase activity"/>
    <property type="evidence" value="ECO:0007669"/>
    <property type="project" value="InterPro"/>
</dbReference>
<dbReference type="Pfam" id="PF00672">
    <property type="entry name" value="HAMP"/>
    <property type="match status" value="2"/>
</dbReference>
<dbReference type="PANTHER" id="PTHR43065">
    <property type="entry name" value="SENSOR HISTIDINE KINASE"/>
    <property type="match status" value="1"/>
</dbReference>
<dbReference type="InterPro" id="IPR003594">
    <property type="entry name" value="HATPase_dom"/>
</dbReference>
<dbReference type="SMART" id="SM00387">
    <property type="entry name" value="HATPase_c"/>
    <property type="match status" value="1"/>
</dbReference>
<dbReference type="CDD" id="cd00082">
    <property type="entry name" value="HisKA"/>
    <property type="match status" value="1"/>
</dbReference>
<dbReference type="InterPro" id="IPR004358">
    <property type="entry name" value="Sig_transdc_His_kin-like_C"/>
</dbReference>
<dbReference type="AlphaFoldDB" id="D6SSQ3"/>
<keyword evidence="10" id="KW-0067">ATP-binding</keyword>
<name>D6SSQ3_9BACT</name>
<evidence type="ECO:0000259" key="16">
    <source>
        <dbReference type="PROSITE" id="PS50112"/>
    </source>
</evidence>
<reference evidence="17" key="1">
    <citation type="submission" date="2010-05" db="EMBL/GenBank/DDBJ databases">
        <title>The draft genome of Desulfonatronospira thiodismutans ASO3-1.</title>
        <authorList>
            <consortium name="US DOE Joint Genome Institute (JGI-PGF)"/>
            <person name="Lucas S."/>
            <person name="Copeland A."/>
            <person name="Lapidus A."/>
            <person name="Cheng J.-F."/>
            <person name="Bruce D."/>
            <person name="Goodwin L."/>
            <person name="Pitluck S."/>
            <person name="Chertkov O."/>
            <person name="Brettin T."/>
            <person name="Detter J.C."/>
            <person name="Han C."/>
            <person name="Land M.L."/>
            <person name="Hauser L."/>
            <person name="Kyrpides N."/>
            <person name="Mikhailova N."/>
            <person name="Muyzer G."/>
            <person name="Woyke T."/>
        </authorList>
    </citation>
    <scope>NUCLEOTIDE SEQUENCE [LARGE SCALE GENOMIC DNA]</scope>
    <source>
        <strain evidence="17">ASO3-1</strain>
    </source>
</reference>
<keyword evidence="13 14" id="KW-0472">Membrane</keyword>
<evidence type="ECO:0000313" key="17">
    <source>
        <dbReference type="EMBL" id="EFI33719.1"/>
    </source>
</evidence>
<dbReference type="Pfam" id="PF17203">
    <property type="entry name" value="sCache_3_2"/>
    <property type="match status" value="1"/>
</dbReference>
<dbReference type="OrthoDB" id="9805967at2"/>
<evidence type="ECO:0000256" key="8">
    <source>
        <dbReference type="ARBA" id="ARBA00022741"/>
    </source>
</evidence>
<evidence type="ECO:0000256" key="6">
    <source>
        <dbReference type="ARBA" id="ARBA00022679"/>
    </source>
</evidence>
<evidence type="ECO:0000256" key="14">
    <source>
        <dbReference type="SAM" id="Phobius"/>
    </source>
</evidence>
<dbReference type="InterPro" id="IPR035965">
    <property type="entry name" value="PAS-like_dom_sf"/>
</dbReference>
<gene>
    <name evidence="17" type="ORF">Dthio_PD1058</name>
</gene>
<protein>
    <recommendedName>
        <fullName evidence="3">histidine kinase</fullName>
        <ecNumber evidence="3">2.7.13.3</ecNumber>
    </recommendedName>
</protein>
<proteinExistence type="predicted"/>
<keyword evidence="8" id="KW-0547">Nucleotide-binding</keyword>
<dbReference type="Gene3D" id="1.10.287.130">
    <property type="match status" value="1"/>
</dbReference>
<dbReference type="InterPro" id="IPR003660">
    <property type="entry name" value="HAMP_dom"/>
</dbReference>
<dbReference type="EMBL" id="ACJN02000003">
    <property type="protein sequence ID" value="EFI33719.1"/>
    <property type="molecule type" value="Genomic_DNA"/>
</dbReference>
<dbReference type="Pfam" id="PF13426">
    <property type="entry name" value="PAS_9"/>
    <property type="match status" value="1"/>
</dbReference>
<dbReference type="CDD" id="cd00130">
    <property type="entry name" value="PAS"/>
    <property type="match status" value="1"/>
</dbReference>
<keyword evidence="6" id="KW-0808">Transferase</keyword>
<dbReference type="EC" id="2.7.13.3" evidence="3"/>
<dbReference type="Gene3D" id="3.30.450.20">
    <property type="entry name" value="PAS domain"/>
    <property type="match status" value="1"/>
</dbReference>
<dbReference type="InterPro" id="IPR003661">
    <property type="entry name" value="HisK_dim/P_dom"/>
</dbReference>
<dbReference type="eggNOG" id="COG4191">
    <property type="taxonomic scope" value="Bacteria"/>
</dbReference>
<comment type="caution">
    <text evidence="17">The sequence shown here is derived from an EMBL/GenBank/DDBJ whole genome shotgun (WGS) entry which is preliminary data.</text>
</comment>
<dbReference type="GO" id="GO:0005886">
    <property type="term" value="C:plasma membrane"/>
    <property type="evidence" value="ECO:0007669"/>
    <property type="project" value="UniProtKB-SubCell"/>
</dbReference>
<dbReference type="SUPFAM" id="SSF55785">
    <property type="entry name" value="PYP-like sensor domain (PAS domain)"/>
    <property type="match status" value="1"/>
</dbReference>
<accession>D6SSQ3</accession>
<feature type="domain" description="PAS" evidence="16">
    <location>
        <begin position="302"/>
        <end position="372"/>
    </location>
</feature>
<dbReference type="SMART" id="SM00091">
    <property type="entry name" value="PAS"/>
    <property type="match status" value="1"/>
</dbReference>
<evidence type="ECO:0000313" key="18">
    <source>
        <dbReference type="Proteomes" id="UP000005496"/>
    </source>
</evidence>
<evidence type="ECO:0000256" key="4">
    <source>
        <dbReference type="ARBA" id="ARBA00022475"/>
    </source>
</evidence>
<evidence type="ECO:0000256" key="7">
    <source>
        <dbReference type="ARBA" id="ARBA00022692"/>
    </source>
</evidence>
<evidence type="ECO:0000256" key="1">
    <source>
        <dbReference type="ARBA" id="ARBA00000085"/>
    </source>
</evidence>
<organism evidence="17 18">
    <name type="scientific">Desulfonatronospira thiodismutans ASO3-1</name>
    <dbReference type="NCBI Taxonomy" id="555779"/>
    <lineage>
        <taxon>Bacteria</taxon>
        <taxon>Pseudomonadati</taxon>
        <taxon>Thermodesulfobacteriota</taxon>
        <taxon>Desulfovibrionia</taxon>
        <taxon>Desulfovibrionales</taxon>
        <taxon>Desulfonatronovibrionaceae</taxon>
        <taxon>Desulfonatronospira</taxon>
    </lineage>
</organism>
<dbReference type="RefSeq" id="WP_008871068.1">
    <property type="nucleotide sequence ID" value="NZ_ACJN02000003.1"/>
</dbReference>
<feature type="transmembrane region" description="Helical" evidence="14">
    <location>
        <begin position="172"/>
        <end position="192"/>
    </location>
</feature>
<dbReference type="Pfam" id="PF02518">
    <property type="entry name" value="HATPase_c"/>
    <property type="match status" value="1"/>
</dbReference>
<dbReference type="GO" id="GO:0005524">
    <property type="term" value="F:ATP binding"/>
    <property type="evidence" value="ECO:0007669"/>
    <property type="project" value="UniProtKB-KW"/>
</dbReference>
<keyword evidence="4" id="KW-1003">Cell membrane</keyword>
<evidence type="ECO:0000256" key="9">
    <source>
        <dbReference type="ARBA" id="ARBA00022777"/>
    </source>
</evidence>
<dbReference type="PRINTS" id="PR00344">
    <property type="entry name" value="BCTRLSENSOR"/>
</dbReference>
<dbReference type="InterPro" id="IPR005467">
    <property type="entry name" value="His_kinase_dom"/>
</dbReference>
<evidence type="ECO:0000256" key="11">
    <source>
        <dbReference type="ARBA" id="ARBA00022989"/>
    </source>
</evidence>
<sequence length="672" mass="75872">MPRFRDLSLKHKIFLSTAGVVLLFSLSSALMARWILSGYMEQELKTRGVSIAQSIADHSIGHVLTRDRDQLVATIFDAAQLGERRHLVEYVVILDDEQNVLSHTFITPFPDDLRGVNPVQEEQDYSIRSLDKADMQVYDIAVPILEGIYQIGTVRLGLKKEHIEQVARTMNITFGGFTLAVLVVMFVLSYRISLYITRPMQKLTGMADQISRGDLELKTVNGLQPGRDEPCPAITGSYQPCWHVDRLLEAELGDRHLPGKPDYCRDCLADRDKSGDEVQQLADSFNQMVRSVKLYRKRVLESEHKYRSLFESGPVPVFVLDLETFEILDANSSAEKEYGYSRNELVGMEFTRLAPEFPEKLRTHLKQEPQDARIVYNKAIHYYRGNQPIYTNVEGRLSTYRNRDAVIVATTDITEMLEKDAQLIQASKMSDLGQLSAGVAHELNQPLNAIKMGSEFVQMMQQEGQDIPEEQLRQILGEINTQVDRATEIINNLREFGRKSDPGLEETDLNLCVQNVLTIIGQQIKLANIDLDFQPASQPVFIMAHKNRLEQVIFNLVTNARDAVMQKQAQQEPGWTGRIVIFTGISNGQAVLSVQDNGTGMPRSVVDKIFDPFFTTKEVGKGMGLGLSICYGIIQDYQGEIDIQSRENEGTTFRVFFSASDSHAQNSNPKDR</sequence>
<dbReference type="PROSITE" id="PS50112">
    <property type="entry name" value="PAS"/>
    <property type="match status" value="1"/>
</dbReference>
<dbReference type="InterPro" id="IPR036097">
    <property type="entry name" value="HisK_dim/P_sf"/>
</dbReference>